<name>A0A3A2ZCU1_9EURO</name>
<gene>
    <name evidence="2" type="ORF">PHISCL_06705</name>
</gene>
<dbReference type="EMBL" id="MVGC01000263">
    <property type="protein sequence ID" value="RJE20969.1"/>
    <property type="molecule type" value="Genomic_DNA"/>
</dbReference>
<reference evidence="3" key="1">
    <citation type="submission" date="2017-02" db="EMBL/GenBank/DDBJ databases">
        <authorList>
            <person name="Tafer H."/>
            <person name="Lopandic K."/>
        </authorList>
    </citation>
    <scope>NUCLEOTIDE SEQUENCE [LARGE SCALE GENOMIC DNA]</scope>
    <source>
        <strain evidence="3">CBS 366.77</strain>
    </source>
</reference>
<organism evidence="2 3">
    <name type="scientific">Aspergillus sclerotialis</name>
    <dbReference type="NCBI Taxonomy" id="2070753"/>
    <lineage>
        <taxon>Eukaryota</taxon>
        <taxon>Fungi</taxon>
        <taxon>Dikarya</taxon>
        <taxon>Ascomycota</taxon>
        <taxon>Pezizomycotina</taxon>
        <taxon>Eurotiomycetes</taxon>
        <taxon>Eurotiomycetidae</taxon>
        <taxon>Eurotiales</taxon>
        <taxon>Aspergillaceae</taxon>
        <taxon>Aspergillus</taxon>
        <taxon>Aspergillus subgen. Polypaecilum</taxon>
    </lineage>
</organism>
<feature type="compositionally biased region" description="Low complexity" evidence="1">
    <location>
        <begin position="55"/>
        <end position="71"/>
    </location>
</feature>
<comment type="caution">
    <text evidence="2">The sequence shown here is derived from an EMBL/GenBank/DDBJ whole genome shotgun (WGS) entry which is preliminary data.</text>
</comment>
<dbReference type="AlphaFoldDB" id="A0A3A2ZCU1"/>
<feature type="compositionally biased region" description="Basic and acidic residues" evidence="1">
    <location>
        <begin position="24"/>
        <end position="34"/>
    </location>
</feature>
<dbReference type="Proteomes" id="UP000266188">
    <property type="component" value="Unassembled WGS sequence"/>
</dbReference>
<feature type="compositionally biased region" description="Basic and acidic residues" evidence="1">
    <location>
        <begin position="147"/>
        <end position="157"/>
    </location>
</feature>
<accession>A0A3A2ZCU1</accession>
<keyword evidence="3" id="KW-1185">Reference proteome</keyword>
<protein>
    <submittedName>
        <fullName evidence="2">Uncharacterized protein</fullName>
    </submittedName>
</protein>
<evidence type="ECO:0000256" key="1">
    <source>
        <dbReference type="SAM" id="MobiDB-lite"/>
    </source>
</evidence>
<feature type="compositionally biased region" description="Basic and acidic residues" evidence="1">
    <location>
        <begin position="127"/>
        <end position="136"/>
    </location>
</feature>
<dbReference type="STRING" id="2070753.A0A3A2ZCU1"/>
<sequence length="210" mass="22649">METVNKIFESASTALWPPSQPQNEHQDIEQHGEEPLSGVQGQGTATDPYDAGNRDTQSVPVTDTPTTDVLTASGTNLPPASVTAESAPMVEQAKPERSDPNPSTGSGEEKATTTVAQADTGYEEEPEIKVSEEALKGPKTPAPRPEYQFEKEMDGKVTESQGTAGHHENVARNEDHHSHGAHLPRNISKMKDRFIGRAVKAGNHLHSTNR</sequence>
<evidence type="ECO:0000313" key="3">
    <source>
        <dbReference type="Proteomes" id="UP000266188"/>
    </source>
</evidence>
<dbReference type="OrthoDB" id="5388207at2759"/>
<evidence type="ECO:0000313" key="2">
    <source>
        <dbReference type="EMBL" id="RJE20969.1"/>
    </source>
</evidence>
<feature type="compositionally biased region" description="Polar residues" evidence="1">
    <location>
        <begin position="100"/>
        <end position="117"/>
    </location>
</feature>
<feature type="compositionally biased region" description="Basic and acidic residues" evidence="1">
    <location>
        <begin position="165"/>
        <end position="178"/>
    </location>
</feature>
<proteinExistence type="predicted"/>
<feature type="region of interest" description="Disordered" evidence="1">
    <location>
        <begin position="1"/>
        <end position="187"/>
    </location>
</feature>